<proteinExistence type="predicted"/>
<organism evidence="1 2">
    <name type="scientific">Eleusine coracana subsp. coracana</name>
    <dbReference type="NCBI Taxonomy" id="191504"/>
    <lineage>
        <taxon>Eukaryota</taxon>
        <taxon>Viridiplantae</taxon>
        <taxon>Streptophyta</taxon>
        <taxon>Embryophyta</taxon>
        <taxon>Tracheophyta</taxon>
        <taxon>Spermatophyta</taxon>
        <taxon>Magnoliopsida</taxon>
        <taxon>Liliopsida</taxon>
        <taxon>Poales</taxon>
        <taxon>Poaceae</taxon>
        <taxon>PACMAD clade</taxon>
        <taxon>Chloridoideae</taxon>
        <taxon>Cynodonteae</taxon>
        <taxon>Eleusininae</taxon>
        <taxon>Eleusine</taxon>
    </lineage>
</organism>
<dbReference type="EMBL" id="BQKI01000075">
    <property type="protein sequence ID" value="GJN22535.1"/>
    <property type="molecule type" value="Genomic_DNA"/>
</dbReference>
<accession>A0AAV5EIP4</accession>
<dbReference type="PANTHER" id="PTHR36734:SF1">
    <property type="entry name" value="OS02G0815300 PROTEIN"/>
    <property type="match status" value="1"/>
</dbReference>
<dbReference type="PANTHER" id="PTHR36734">
    <property type="entry name" value="YCF37-LIKE PROTEIN"/>
    <property type="match status" value="1"/>
</dbReference>
<dbReference type="AlphaFoldDB" id="A0AAV5EIP4"/>
<reference evidence="1" key="2">
    <citation type="submission" date="2021-12" db="EMBL/GenBank/DDBJ databases">
        <title>Resequencing data analysis of finger millet.</title>
        <authorList>
            <person name="Hatakeyama M."/>
            <person name="Aluri S."/>
            <person name="Balachadran M.T."/>
            <person name="Sivarajan S.R."/>
            <person name="Poveda L."/>
            <person name="Shimizu-Inatsugi R."/>
            <person name="Schlapbach R."/>
            <person name="Sreeman S.M."/>
            <person name="Shimizu K.K."/>
        </authorList>
    </citation>
    <scope>NUCLEOTIDE SEQUENCE</scope>
</reference>
<keyword evidence="2" id="KW-1185">Reference proteome</keyword>
<gene>
    <name evidence="1" type="primary">gb10110</name>
    <name evidence="1" type="ORF">PR202_gb10110</name>
</gene>
<dbReference type="Proteomes" id="UP001054889">
    <property type="component" value="Unassembled WGS sequence"/>
</dbReference>
<reference evidence="1" key="1">
    <citation type="journal article" date="2018" name="DNA Res.">
        <title>Multiple hybrid de novo genome assembly of finger millet, an orphan allotetraploid crop.</title>
        <authorList>
            <person name="Hatakeyama M."/>
            <person name="Aluri S."/>
            <person name="Balachadran M.T."/>
            <person name="Sivarajan S.R."/>
            <person name="Patrignani A."/>
            <person name="Gruter S."/>
            <person name="Poveda L."/>
            <person name="Shimizu-Inatsugi R."/>
            <person name="Baeten J."/>
            <person name="Francoijs K.J."/>
            <person name="Nataraja K.N."/>
            <person name="Reddy Y.A.N."/>
            <person name="Phadnis S."/>
            <person name="Ravikumar R.L."/>
            <person name="Schlapbach R."/>
            <person name="Sreeman S.M."/>
            <person name="Shimizu K.K."/>
        </authorList>
    </citation>
    <scope>NUCLEOTIDE SEQUENCE</scope>
</reference>
<sequence length="200" mass="20491">MLLTCPLVVGGRNHRILLLHDHTRRPLSHSPSHTPTSAFATTMAIFAAACSTRVHAAPAAINCRRRIVVTASASRFDRRSAVLLLLSAAGAASPANAASIGLFGIRKKLERAEEAAAEAVRDVEEAAVEAVEVGEEAVKETVEAAEKEAMDVAGEGMQMVAGGEELAGNGLVQAAAVAGAEAVGVVVGLSVVNGILKPEA</sequence>
<evidence type="ECO:0000313" key="1">
    <source>
        <dbReference type="EMBL" id="GJN22535.1"/>
    </source>
</evidence>
<dbReference type="GO" id="GO:0009534">
    <property type="term" value="C:chloroplast thylakoid"/>
    <property type="evidence" value="ECO:0007669"/>
    <property type="project" value="TreeGrafter"/>
</dbReference>
<name>A0AAV5EIP4_ELECO</name>
<evidence type="ECO:0000313" key="2">
    <source>
        <dbReference type="Proteomes" id="UP001054889"/>
    </source>
</evidence>
<comment type="caution">
    <text evidence="1">The sequence shown here is derived from an EMBL/GenBank/DDBJ whole genome shotgun (WGS) entry which is preliminary data.</text>
</comment>
<protein>
    <submittedName>
        <fullName evidence="1">Uncharacterized protein</fullName>
    </submittedName>
</protein>